<dbReference type="AlphaFoldDB" id="A0A1A8TPS1"/>
<evidence type="ECO:0000256" key="1">
    <source>
        <dbReference type="SAM" id="SignalP"/>
    </source>
</evidence>
<dbReference type="RefSeq" id="WP_139063175.1">
    <property type="nucleotide sequence ID" value="NZ_FLOB01000011.1"/>
</dbReference>
<evidence type="ECO:0000313" key="2">
    <source>
        <dbReference type="EMBL" id="SBS35916.1"/>
    </source>
</evidence>
<accession>A0A1A8TPS1</accession>
<organism evidence="2 3">
    <name type="scientific">Marinomonas spartinae</name>
    <dbReference type="NCBI Taxonomy" id="1792290"/>
    <lineage>
        <taxon>Bacteria</taxon>
        <taxon>Pseudomonadati</taxon>
        <taxon>Pseudomonadota</taxon>
        <taxon>Gammaproteobacteria</taxon>
        <taxon>Oceanospirillales</taxon>
        <taxon>Oceanospirillaceae</taxon>
        <taxon>Marinomonas</taxon>
    </lineage>
</organism>
<dbReference type="EMBL" id="FLOB01000011">
    <property type="protein sequence ID" value="SBS35916.1"/>
    <property type="molecule type" value="Genomic_DNA"/>
</dbReference>
<gene>
    <name evidence="2" type="ORF">MSP8886_03516</name>
</gene>
<keyword evidence="1" id="KW-0732">Signal</keyword>
<protein>
    <recommendedName>
        <fullName evidence="4">DUF3108 domain-containing protein</fullName>
    </recommendedName>
</protein>
<dbReference type="Proteomes" id="UP000092544">
    <property type="component" value="Unassembled WGS sequence"/>
</dbReference>
<sequence length="252" mass="28450">MIRLYAGRFRFVIALLLGLTSSQWVLADASVDRVVGKAYDLKTGALLYRETHTLNNEIQNVEYSEPDGQVFGHKKIDYSQSKTAPSYTQVNERNGEIVKVVSNPQKITISYQKNRESQPEVTSLQFEQGMVVDAGFNNFIKEYWQALSNGTKMDVKFIVPSRQTDIGFTIARSQCKPGTQKGAECFSMTPRAWWVKLLVDPIVVAYDPSDKRLLRYTGRGNVANKNGDYPDVDIQYQYLKAPVKDSGQKVTS</sequence>
<evidence type="ECO:0000313" key="3">
    <source>
        <dbReference type="Proteomes" id="UP000092544"/>
    </source>
</evidence>
<dbReference type="STRING" id="1792290.MSP8886_03516"/>
<dbReference type="OrthoDB" id="1491713at2"/>
<proteinExistence type="predicted"/>
<keyword evidence="3" id="KW-1185">Reference proteome</keyword>
<feature type="chain" id="PRO_5008379195" description="DUF3108 domain-containing protein" evidence="1">
    <location>
        <begin position="28"/>
        <end position="252"/>
    </location>
</feature>
<name>A0A1A8TPS1_9GAMM</name>
<evidence type="ECO:0008006" key="4">
    <source>
        <dbReference type="Google" id="ProtNLM"/>
    </source>
</evidence>
<feature type="signal peptide" evidence="1">
    <location>
        <begin position="1"/>
        <end position="27"/>
    </location>
</feature>
<reference evidence="2 3" key="1">
    <citation type="submission" date="2016-06" db="EMBL/GenBank/DDBJ databases">
        <authorList>
            <person name="Kjaerup R.B."/>
            <person name="Dalgaard T.S."/>
            <person name="Juul-Madsen H.R."/>
        </authorList>
    </citation>
    <scope>NUCLEOTIDE SEQUENCE [LARGE SCALE GENOMIC DNA]</scope>
    <source>
        <strain evidence="2 3">CECT 8886</strain>
    </source>
</reference>